<evidence type="ECO:0000256" key="5">
    <source>
        <dbReference type="PROSITE-ProRule" id="PRU10059"/>
    </source>
</evidence>
<dbReference type="Gene3D" id="3.30.450.150">
    <property type="entry name" value="Haem-degrading domain"/>
    <property type="match status" value="1"/>
</dbReference>
<gene>
    <name evidence="10" type="ORF">ACFOPH_06065</name>
</gene>
<protein>
    <recommendedName>
        <fullName evidence="4">UPF0303 protein ACFOPH_06065</fullName>
    </recommendedName>
</protein>
<evidence type="ECO:0000256" key="7">
    <source>
        <dbReference type="RuleBase" id="RU361166"/>
    </source>
</evidence>
<keyword evidence="5 7" id="KW-0378">Hydrolase</keyword>
<evidence type="ECO:0000259" key="9">
    <source>
        <dbReference type="Pfam" id="PF02927"/>
    </source>
</evidence>
<keyword evidence="2 5" id="KW-0119">Carbohydrate metabolism</keyword>
<comment type="similarity">
    <text evidence="1 5 7">Belongs to the glycosyl hydrolase 9 (cellulase E) family.</text>
</comment>
<feature type="active site" evidence="6">
    <location>
        <position position="539"/>
    </location>
</feature>
<dbReference type="InterPro" id="IPR008928">
    <property type="entry name" value="6-hairpin_glycosidase_sf"/>
</dbReference>
<dbReference type="InterPro" id="IPR001701">
    <property type="entry name" value="Glyco_hydro_9"/>
</dbReference>
<feature type="domain" description="Glycoside hydrolase family 9" evidence="8">
    <location>
        <begin position="114"/>
        <end position="560"/>
    </location>
</feature>
<comment type="catalytic activity">
    <reaction evidence="7">
        <text>Endohydrolysis of (1-&gt;4)-beta-D-glucosidic linkages in cellulose, lichenin and cereal beta-D-glucans.</text>
        <dbReference type="EC" id="3.2.1.4"/>
    </reaction>
</comment>
<evidence type="ECO:0000259" key="8">
    <source>
        <dbReference type="Pfam" id="PF00759"/>
    </source>
</evidence>
<dbReference type="InterPro" id="IPR005624">
    <property type="entry name" value="PduO/GlcC-like"/>
</dbReference>
<dbReference type="EMBL" id="JBHRVV010000001">
    <property type="protein sequence ID" value="MFC3457808.1"/>
    <property type="molecule type" value="Genomic_DNA"/>
</dbReference>
<evidence type="ECO:0000256" key="1">
    <source>
        <dbReference type="ARBA" id="ARBA00007072"/>
    </source>
</evidence>
<dbReference type="HAMAP" id="MF_00761">
    <property type="entry name" value="UPF0303"/>
    <property type="match status" value="1"/>
</dbReference>
<dbReference type="InterPro" id="IPR010371">
    <property type="entry name" value="YBR137W-like"/>
</dbReference>
<feature type="chain" id="PRO_5044975432" description="UPF0303 protein ACFOPH_06065" evidence="7">
    <location>
        <begin position="22"/>
        <end position="735"/>
    </location>
</feature>
<evidence type="ECO:0000256" key="6">
    <source>
        <dbReference type="PROSITE-ProRule" id="PRU10060"/>
    </source>
</evidence>
<evidence type="ECO:0000256" key="3">
    <source>
        <dbReference type="ARBA" id="ARBA00023326"/>
    </source>
</evidence>
<dbReference type="InterPro" id="IPR012341">
    <property type="entry name" value="6hp_glycosidase-like_sf"/>
</dbReference>
<keyword evidence="7" id="KW-0136">Cellulose degradation</keyword>
<dbReference type="SUPFAM" id="SSF48208">
    <property type="entry name" value="Six-hairpin glycosidases"/>
    <property type="match status" value="1"/>
</dbReference>
<keyword evidence="11" id="KW-1185">Reference proteome</keyword>
<dbReference type="PANTHER" id="PTHR28255">
    <property type="match status" value="1"/>
</dbReference>
<dbReference type="Pfam" id="PF03928">
    <property type="entry name" value="HbpS-like"/>
    <property type="match status" value="1"/>
</dbReference>
<dbReference type="Gene3D" id="1.50.10.10">
    <property type="match status" value="1"/>
</dbReference>
<dbReference type="SUPFAM" id="SSF81296">
    <property type="entry name" value="E set domains"/>
    <property type="match status" value="1"/>
</dbReference>
<dbReference type="InterPro" id="IPR014756">
    <property type="entry name" value="Ig_E-set"/>
</dbReference>
<organism evidence="10 11">
    <name type="scientific">Massilia haematophila</name>
    <dbReference type="NCBI Taxonomy" id="457923"/>
    <lineage>
        <taxon>Bacteria</taxon>
        <taxon>Pseudomonadati</taxon>
        <taxon>Pseudomonadota</taxon>
        <taxon>Betaproteobacteria</taxon>
        <taxon>Burkholderiales</taxon>
        <taxon>Oxalobacteraceae</taxon>
        <taxon>Telluria group</taxon>
        <taxon>Massilia</taxon>
    </lineage>
</organism>
<feature type="signal peptide" evidence="7">
    <location>
        <begin position="1"/>
        <end position="21"/>
    </location>
</feature>
<dbReference type="Pfam" id="PF02927">
    <property type="entry name" value="CelD_N"/>
    <property type="match status" value="1"/>
</dbReference>
<dbReference type="RefSeq" id="WP_379734176.1">
    <property type="nucleotide sequence ID" value="NZ_JBHRVV010000001.1"/>
</dbReference>
<dbReference type="CDD" id="cd02850">
    <property type="entry name" value="E_set_Cellulase_N"/>
    <property type="match status" value="1"/>
</dbReference>
<evidence type="ECO:0000256" key="2">
    <source>
        <dbReference type="ARBA" id="ARBA00023277"/>
    </source>
</evidence>
<reference evidence="11" key="1">
    <citation type="journal article" date="2019" name="Int. J. Syst. Evol. Microbiol.">
        <title>The Global Catalogue of Microorganisms (GCM) 10K type strain sequencing project: providing services to taxonomists for standard genome sequencing and annotation.</title>
        <authorList>
            <consortium name="The Broad Institute Genomics Platform"/>
            <consortium name="The Broad Institute Genome Sequencing Center for Infectious Disease"/>
            <person name="Wu L."/>
            <person name="Ma J."/>
        </authorList>
    </citation>
    <scope>NUCLEOTIDE SEQUENCE [LARGE SCALE GENOMIC DNA]</scope>
    <source>
        <strain evidence="11">CCM 7480</strain>
    </source>
</reference>
<comment type="caution">
    <text evidence="10">The sequence shown here is derived from an EMBL/GenBank/DDBJ whole genome shotgun (WGS) entry which is preliminary data.</text>
</comment>
<dbReference type="InterPro" id="IPR018221">
    <property type="entry name" value="Glyco_hydro_9_His_AS"/>
</dbReference>
<evidence type="ECO:0000313" key="11">
    <source>
        <dbReference type="Proteomes" id="UP001595665"/>
    </source>
</evidence>
<name>A0ABV7PF57_9BURK</name>
<dbReference type="SUPFAM" id="SSF143744">
    <property type="entry name" value="GlcG-like"/>
    <property type="match status" value="1"/>
</dbReference>
<evidence type="ECO:0000313" key="10">
    <source>
        <dbReference type="EMBL" id="MFC3457808.1"/>
    </source>
</evidence>
<comment type="similarity">
    <text evidence="4">Belongs to the UPF0303 family.</text>
</comment>
<dbReference type="Gene3D" id="2.60.40.10">
    <property type="entry name" value="Immunoglobulins"/>
    <property type="match status" value="1"/>
</dbReference>
<dbReference type="InterPro" id="IPR033126">
    <property type="entry name" value="Glyco_hydro_9_Asp/Glu_AS"/>
</dbReference>
<dbReference type="NCBIfam" id="NF002696">
    <property type="entry name" value="PRK02487.1-5"/>
    <property type="match status" value="1"/>
</dbReference>
<dbReference type="InterPro" id="IPR038084">
    <property type="entry name" value="PduO/GlcC-like_sf"/>
</dbReference>
<dbReference type="PANTHER" id="PTHR28255:SF1">
    <property type="entry name" value="UPF0303 PROTEIN YBR137W"/>
    <property type="match status" value="1"/>
</dbReference>
<accession>A0ABV7PF57</accession>
<dbReference type="Pfam" id="PF00759">
    <property type="entry name" value="Glyco_hydro_9"/>
    <property type="match status" value="1"/>
</dbReference>
<dbReference type="PROSITE" id="PS00698">
    <property type="entry name" value="GH9_3"/>
    <property type="match status" value="1"/>
</dbReference>
<proteinExistence type="inferred from homology"/>
<keyword evidence="5 7" id="KW-0326">Glycosidase</keyword>
<keyword evidence="3 5" id="KW-0624">Polysaccharide degradation</keyword>
<dbReference type="PROSITE" id="PS00592">
    <property type="entry name" value="GH9_2"/>
    <property type="match status" value="1"/>
</dbReference>
<sequence>MSPLQLASVLALVLASSVTRAGPAPGIKLNQLGYLPQSSKLAIVPAGTASTFEVLSSEGRLVLRGQLSAPAGWAPAGETVRVADFSPLATPGTYRLKVAGQPLSAPFRIQPYAYRALGGAALKAFYMNRSGAALPERHAGPYARPAGHPDDRVLVHASAASRTRPAGSVLAAGKGWYDAGDYNKYIASSAIATYTLLAAYEHFPDWFARLDVNIPESGDAVPDVLDEAMWNLEWMLAMQDPEDGGVYHKLSNLRFDGMVMPHEAMREPRYVVQKSTAAALGFAATMATASRVLAGYGERWPGLSARMLAAAERAWSWAKASPEVYFRNPPDVLTGEYGDARLDDEFAWAAAELYIATGKDDYYLALQPETVSNTVPAWDDVRGLAWMSLAHHRARLTPLADQALIASRIDALAARFAHEARNGYRVSMKGADFVWGSNAVMLNQAMMLVQAYRLNGKPAYLAAAQSNLDYVLGRNPTGYSFVTGFGARTPMHPHHRPSQGDRVQAPVPGFVVGGPQPFQQDKGECPPYPSALPALSWLDHACSYASNEVAINWNAPLVYVTAAVSSLTPEPGRANMHEQPSRLAHILRQESLLQFDSFSNEAALEIGLKLVDLARAEGKAVTVDVRRNGTLLFAHGMSGTTADHADWIRRKNNLVNRTGHSSHYIHTEVRENGGDIDAMPTFDVREYAAHGGAFPVVVRGTGLVGTITVSGLPGPDDHALVVRALKAYLKVDADI</sequence>
<dbReference type="InterPro" id="IPR013783">
    <property type="entry name" value="Ig-like_fold"/>
</dbReference>
<feature type="domain" description="Cellulase Ig-like" evidence="9">
    <location>
        <begin position="24"/>
        <end position="101"/>
    </location>
</feature>
<dbReference type="Proteomes" id="UP001595665">
    <property type="component" value="Unassembled WGS sequence"/>
</dbReference>
<feature type="active site" evidence="5">
    <location>
        <position position="494"/>
    </location>
</feature>
<evidence type="ECO:0000256" key="4">
    <source>
        <dbReference type="HAMAP-Rule" id="MF_00761"/>
    </source>
</evidence>
<feature type="active site" evidence="6">
    <location>
        <position position="548"/>
    </location>
</feature>
<keyword evidence="7" id="KW-0732">Signal</keyword>
<dbReference type="InterPro" id="IPR004197">
    <property type="entry name" value="Cellulase_Ig-like"/>
</dbReference>